<gene>
    <name evidence="2" type="ORF">Alo02nite_93050</name>
</gene>
<protein>
    <recommendedName>
        <fullName evidence="4">Integrase</fullName>
    </recommendedName>
</protein>
<dbReference type="Proteomes" id="UP000631312">
    <property type="component" value="Unassembled WGS sequence"/>
</dbReference>
<keyword evidence="3" id="KW-1185">Reference proteome</keyword>
<accession>A0ABQ4AZG6</accession>
<reference evidence="2 3" key="1">
    <citation type="submission" date="2021-01" db="EMBL/GenBank/DDBJ databases">
        <title>Whole genome shotgun sequence of Actinoplanes lobatus NBRC 12513.</title>
        <authorList>
            <person name="Komaki H."/>
            <person name="Tamura T."/>
        </authorList>
    </citation>
    <scope>NUCLEOTIDE SEQUENCE [LARGE SCALE GENOMIC DNA]</scope>
    <source>
        <strain evidence="2 3">NBRC 12513</strain>
    </source>
</reference>
<comment type="caution">
    <text evidence="2">The sequence shown here is derived from an EMBL/GenBank/DDBJ whole genome shotgun (WGS) entry which is preliminary data.</text>
</comment>
<evidence type="ECO:0008006" key="4">
    <source>
        <dbReference type="Google" id="ProtNLM"/>
    </source>
</evidence>
<feature type="region of interest" description="Disordered" evidence="1">
    <location>
        <begin position="20"/>
        <end position="61"/>
    </location>
</feature>
<evidence type="ECO:0000256" key="1">
    <source>
        <dbReference type="SAM" id="MobiDB-lite"/>
    </source>
</evidence>
<evidence type="ECO:0000313" key="3">
    <source>
        <dbReference type="Proteomes" id="UP000631312"/>
    </source>
</evidence>
<dbReference type="EMBL" id="BOMP01000207">
    <property type="protein sequence ID" value="GIE46407.1"/>
    <property type="molecule type" value="Genomic_DNA"/>
</dbReference>
<proteinExistence type="predicted"/>
<evidence type="ECO:0000313" key="2">
    <source>
        <dbReference type="EMBL" id="GIE46407.1"/>
    </source>
</evidence>
<organism evidence="2 3">
    <name type="scientific">Actinoplanes lobatus</name>
    <dbReference type="NCBI Taxonomy" id="113568"/>
    <lineage>
        <taxon>Bacteria</taxon>
        <taxon>Bacillati</taxon>
        <taxon>Actinomycetota</taxon>
        <taxon>Actinomycetes</taxon>
        <taxon>Micromonosporales</taxon>
        <taxon>Micromonosporaceae</taxon>
        <taxon>Actinoplanes</taxon>
    </lineage>
</organism>
<feature type="compositionally biased region" description="Basic and acidic residues" evidence="1">
    <location>
        <begin position="20"/>
        <end position="34"/>
    </location>
</feature>
<feature type="compositionally biased region" description="Basic residues" evidence="1">
    <location>
        <begin position="35"/>
        <end position="55"/>
    </location>
</feature>
<name>A0ABQ4AZG6_9ACTN</name>
<sequence length="61" mass="6972">MHRMGHASMRAALIYQHATKERDREIADSVDKRITRSTKRSKPTARGGKPGKRRRDTNPDA</sequence>